<dbReference type="PROSITE" id="PS50048">
    <property type="entry name" value="ZN2_CY6_FUNGAL_2"/>
    <property type="match status" value="1"/>
</dbReference>
<gene>
    <name evidence="9" type="ORF">L207DRAFT_544718</name>
</gene>
<dbReference type="EMBL" id="KZ613947">
    <property type="protein sequence ID" value="PMD38579.1"/>
    <property type="molecule type" value="Genomic_DNA"/>
</dbReference>
<evidence type="ECO:0000256" key="1">
    <source>
        <dbReference type="ARBA" id="ARBA00004123"/>
    </source>
</evidence>
<evidence type="ECO:0000256" key="4">
    <source>
        <dbReference type="ARBA" id="ARBA00023015"/>
    </source>
</evidence>
<dbReference type="GO" id="GO:0005634">
    <property type="term" value="C:nucleus"/>
    <property type="evidence" value="ECO:0007669"/>
    <property type="project" value="UniProtKB-SubCell"/>
</dbReference>
<evidence type="ECO:0000256" key="2">
    <source>
        <dbReference type="ARBA" id="ARBA00022723"/>
    </source>
</evidence>
<keyword evidence="7" id="KW-0539">Nucleus</keyword>
<keyword evidence="4" id="KW-0805">Transcription regulation</keyword>
<dbReference type="CDD" id="cd00067">
    <property type="entry name" value="GAL4"/>
    <property type="match status" value="1"/>
</dbReference>
<evidence type="ECO:0000256" key="5">
    <source>
        <dbReference type="ARBA" id="ARBA00023125"/>
    </source>
</evidence>
<dbReference type="InterPro" id="IPR007219">
    <property type="entry name" value="XnlR_reg_dom"/>
</dbReference>
<dbReference type="CDD" id="cd12148">
    <property type="entry name" value="fungal_TF_MHR"/>
    <property type="match status" value="1"/>
</dbReference>
<dbReference type="PROSITE" id="PS00463">
    <property type="entry name" value="ZN2_CY6_FUNGAL_1"/>
    <property type="match status" value="1"/>
</dbReference>
<dbReference type="Pfam" id="PF00172">
    <property type="entry name" value="Zn_clus"/>
    <property type="match status" value="1"/>
</dbReference>
<dbReference type="SMART" id="SM00066">
    <property type="entry name" value="GAL4"/>
    <property type="match status" value="1"/>
</dbReference>
<dbReference type="PANTHER" id="PTHR31313">
    <property type="entry name" value="TY1 ENHANCER ACTIVATOR"/>
    <property type="match status" value="1"/>
</dbReference>
<evidence type="ECO:0000259" key="8">
    <source>
        <dbReference type="PROSITE" id="PS50048"/>
    </source>
</evidence>
<dbReference type="PANTHER" id="PTHR31313:SF86">
    <property type="entry name" value="ZN(2)-C6 FUNGAL-TYPE DOMAIN-CONTAINING PROTEIN"/>
    <property type="match status" value="1"/>
</dbReference>
<protein>
    <recommendedName>
        <fullName evidence="8">Zn(2)-C6 fungal-type domain-containing protein</fullName>
    </recommendedName>
</protein>
<organism evidence="9 10">
    <name type="scientific">Hyaloscypha variabilis (strain UAMH 11265 / GT02V1 / F)</name>
    <name type="common">Meliniomyces variabilis</name>
    <dbReference type="NCBI Taxonomy" id="1149755"/>
    <lineage>
        <taxon>Eukaryota</taxon>
        <taxon>Fungi</taxon>
        <taxon>Dikarya</taxon>
        <taxon>Ascomycota</taxon>
        <taxon>Pezizomycotina</taxon>
        <taxon>Leotiomycetes</taxon>
        <taxon>Helotiales</taxon>
        <taxon>Hyaloscyphaceae</taxon>
        <taxon>Hyaloscypha</taxon>
        <taxon>Hyaloscypha variabilis</taxon>
    </lineage>
</organism>
<name>A0A2J6RJ99_HYAVF</name>
<evidence type="ECO:0000256" key="7">
    <source>
        <dbReference type="ARBA" id="ARBA00023242"/>
    </source>
</evidence>
<dbReference type="OrthoDB" id="4161332at2759"/>
<keyword evidence="2" id="KW-0479">Metal-binding</keyword>
<dbReference type="Gene3D" id="4.10.240.10">
    <property type="entry name" value="Zn(2)-C6 fungal-type DNA-binding domain"/>
    <property type="match status" value="1"/>
</dbReference>
<dbReference type="SUPFAM" id="SSF57701">
    <property type="entry name" value="Zn2/Cys6 DNA-binding domain"/>
    <property type="match status" value="1"/>
</dbReference>
<keyword evidence="10" id="KW-1185">Reference proteome</keyword>
<dbReference type="InterPro" id="IPR036864">
    <property type="entry name" value="Zn2-C6_fun-type_DNA-bd_sf"/>
</dbReference>
<dbReference type="GO" id="GO:0000981">
    <property type="term" value="F:DNA-binding transcription factor activity, RNA polymerase II-specific"/>
    <property type="evidence" value="ECO:0007669"/>
    <property type="project" value="InterPro"/>
</dbReference>
<sequence>MSASASREDGSGRRQRRAPMACDFCRRRKMKCNNEKPKCRNCLDHSKSCQYVELAKRPRPSIARISQLEQENQRLHQSLSALKEQTQTVEIVDDNASITTTIAESRSTASQRYTRFNVSASCRSRSTYLQALQPQTPIPLSNGASIGQKIFSPDTESCYHGPTSTVFDEDSRKTALGQNISSTAKNPEIMKCQLIAETARQRQLEMVNMLAGKLDFDGVDPELGMDLLAIYWNRQLLPGPIVYRTIFMRDMACSGPYFSKLLLNAIYFHACKYSPCLEVRQDPNNCLTAGFKYRQRAVELLSQSFDKSDITTIQALLIMSSSIFSWCDEKSVSWLYAGMAFNMIIDLGIHVVPSSLKRTFSDEEVELRRRVFWASYAPITISRKTKLSAPFRHEYEELELFNALTYSDQSNASISVSYSISNFTQTCSLSVILERIFTSLYTERSGSRDAEDLLRECNSLHEQIKTWRNSLPPQLEILSLDTDTCVPMPHTLALLAMYNVLVILLHRPFVSDGHLHSKNLSTAREAFSICSAAAFEVDQILQVYEQAFCLKAMPYIISYATYMSATIHVRLAAQGYPEDDAHTALQRCVDVLEVHQTVCWSSRRAKLVIDGLIARMGVNLRSGESHDQFSDLAFSDLDIEEIIKTFAREQESLTSSTQHQPAGDNSLNVSQSPLIQRATLPRNNNYQVENHTALWIGEEIGLSYEPIYGFSGSASDNLYFGFKG</sequence>
<evidence type="ECO:0000256" key="6">
    <source>
        <dbReference type="ARBA" id="ARBA00023163"/>
    </source>
</evidence>
<proteinExistence type="predicted"/>
<dbReference type="STRING" id="1149755.A0A2J6RJ99"/>
<dbReference type="InterPro" id="IPR001138">
    <property type="entry name" value="Zn2Cys6_DnaBD"/>
</dbReference>
<keyword evidence="3" id="KW-0862">Zinc</keyword>
<dbReference type="GO" id="GO:0003677">
    <property type="term" value="F:DNA binding"/>
    <property type="evidence" value="ECO:0007669"/>
    <property type="project" value="UniProtKB-KW"/>
</dbReference>
<evidence type="ECO:0000256" key="3">
    <source>
        <dbReference type="ARBA" id="ARBA00022833"/>
    </source>
</evidence>
<dbReference type="Proteomes" id="UP000235786">
    <property type="component" value="Unassembled WGS sequence"/>
</dbReference>
<dbReference type="AlphaFoldDB" id="A0A2J6RJ99"/>
<feature type="domain" description="Zn(2)-C6 fungal-type" evidence="8">
    <location>
        <begin position="21"/>
        <end position="51"/>
    </location>
</feature>
<accession>A0A2J6RJ99</accession>
<dbReference type="Pfam" id="PF04082">
    <property type="entry name" value="Fungal_trans"/>
    <property type="match status" value="1"/>
</dbReference>
<dbReference type="GO" id="GO:0006351">
    <property type="term" value="P:DNA-templated transcription"/>
    <property type="evidence" value="ECO:0007669"/>
    <property type="project" value="InterPro"/>
</dbReference>
<evidence type="ECO:0000313" key="10">
    <source>
        <dbReference type="Proteomes" id="UP000235786"/>
    </source>
</evidence>
<reference evidence="9 10" key="1">
    <citation type="submission" date="2016-04" db="EMBL/GenBank/DDBJ databases">
        <title>A degradative enzymes factory behind the ericoid mycorrhizal symbiosis.</title>
        <authorList>
            <consortium name="DOE Joint Genome Institute"/>
            <person name="Martino E."/>
            <person name="Morin E."/>
            <person name="Grelet G."/>
            <person name="Kuo A."/>
            <person name="Kohler A."/>
            <person name="Daghino S."/>
            <person name="Barry K."/>
            <person name="Choi C."/>
            <person name="Cichocki N."/>
            <person name="Clum A."/>
            <person name="Copeland A."/>
            <person name="Hainaut M."/>
            <person name="Haridas S."/>
            <person name="Labutti K."/>
            <person name="Lindquist E."/>
            <person name="Lipzen A."/>
            <person name="Khouja H.-R."/>
            <person name="Murat C."/>
            <person name="Ohm R."/>
            <person name="Olson A."/>
            <person name="Spatafora J."/>
            <person name="Veneault-Fourrey C."/>
            <person name="Henrissat B."/>
            <person name="Grigoriev I."/>
            <person name="Martin F."/>
            <person name="Perotto S."/>
        </authorList>
    </citation>
    <scope>NUCLEOTIDE SEQUENCE [LARGE SCALE GENOMIC DNA]</scope>
    <source>
        <strain evidence="9 10">F</strain>
    </source>
</reference>
<comment type="subcellular location">
    <subcellularLocation>
        <location evidence="1">Nucleus</location>
    </subcellularLocation>
</comment>
<keyword evidence="5" id="KW-0238">DNA-binding</keyword>
<dbReference type="GO" id="GO:0008270">
    <property type="term" value="F:zinc ion binding"/>
    <property type="evidence" value="ECO:0007669"/>
    <property type="project" value="InterPro"/>
</dbReference>
<dbReference type="InterPro" id="IPR051615">
    <property type="entry name" value="Transcr_Regulatory_Elem"/>
</dbReference>
<evidence type="ECO:0000313" key="9">
    <source>
        <dbReference type="EMBL" id="PMD38579.1"/>
    </source>
</evidence>
<keyword evidence="6" id="KW-0804">Transcription</keyword>